<keyword evidence="3" id="KW-1185">Reference proteome</keyword>
<keyword evidence="1" id="KW-0812">Transmembrane</keyword>
<gene>
    <name evidence="2" type="ORF">LY90DRAFT_90480</name>
</gene>
<comment type="caution">
    <text evidence="2">The sequence shown here is derived from an EMBL/GenBank/DDBJ whole genome shotgun (WGS) entry which is preliminary data.</text>
</comment>
<keyword evidence="1" id="KW-0472">Membrane</keyword>
<dbReference type="AlphaFoldDB" id="A0A1Y2B0U0"/>
<dbReference type="EMBL" id="MCOG01000186">
    <property type="protein sequence ID" value="ORY28346.1"/>
    <property type="molecule type" value="Genomic_DNA"/>
</dbReference>
<protein>
    <submittedName>
        <fullName evidence="2">Uncharacterized protein</fullName>
    </submittedName>
</protein>
<evidence type="ECO:0000313" key="3">
    <source>
        <dbReference type="Proteomes" id="UP000193920"/>
    </source>
</evidence>
<reference evidence="2 3" key="1">
    <citation type="submission" date="2016-08" db="EMBL/GenBank/DDBJ databases">
        <title>A Parts List for Fungal Cellulosomes Revealed by Comparative Genomics.</title>
        <authorList>
            <consortium name="DOE Joint Genome Institute"/>
            <person name="Haitjema C.H."/>
            <person name="Gilmore S.P."/>
            <person name="Henske J.K."/>
            <person name="Solomon K.V."/>
            <person name="De Groot R."/>
            <person name="Kuo A."/>
            <person name="Mondo S.J."/>
            <person name="Salamov A.A."/>
            <person name="Labutti K."/>
            <person name="Zhao Z."/>
            <person name="Chiniquy J."/>
            <person name="Barry K."/>
            <person name="Brewer H.M."/>
            <person name="Purvine S.O."/>
            <person name="Wright A.T."/>
            <person name="Boxma B."/>
            <person name="Van Alen T."/>
            <person name="Hackstein J.H."/>
            <person name="Baker S.E."/>
            <person name="Grigoriev I.V."/>
            <person name="O'Malley M.A."/>
        </authorList>
    </citation>
    <scope>NUCLEOTIDE SEQUENCE [LARGE SCALE GENOMIC DNA]</scope>
    <source>
        <strain evidence="2 3">G1</strain>
    </source>
</reference>
<keyword evidence="1" id="KW-1133">Transmembrane helix</keyword>
<evidence type="ECO:0000313" key="2">
    <source>
        <dbReference type="EMBL" id="ORY28346.1"/>
    </source>
</evidence>
<name>A0A1Y2B0U0_9FUNG</name>
<evidence type="ECO:0000256" key="1">
    <source>
        <dbReference type="SAM" id="Phobius"/>
    </source>
</evidence>
<sequence>MQVVEILLMPLQNCMISIKLLKIFFLLRFYKLINSKEFKEIYTTYCLAFVQKKFNHDVYRTFFFFLIFVLKCCLVWPIDGFYCIFTF</sequence>
<accession>A0A1Y2B0U0</accession>
<feature type="transmembrane region" description="Helical" evidence="1">
    <location>
        <begin position="58"/>
        <end position="78"/>
    </location>
</feature>
<proteinExistence type="predicted"/>
<dbReference type="Proteomes" id="UP000193920">
    <property type="component" value="Unassembled WGS sequence"/>
</dbReference>
<organism evidence="2 3">
    <name type="scientific">Neocallimastix californiae</name>
    <dbReference type="NCBI Taxonomy" id="1754190"/>
    <lineage>
        <taxon>Eukaryota</taxon>
        <taxon>Fungi</taxon>
        <taxon>Fungi incertae sedis</taxon>
        <taxon>Chytridiomycota</taxon>
        <taxon>Chytridiomycota incertae sedis</taxon>
        <taxon>Neocallimastigomycetes</taxon>
        <taxon>Neocallimastigales</taxon>
        <taxon>Neocallimastigaceae</taxon>
        <taxon>Neocallimastix</taxon>
    </lineage>
</organism>